<dbReference type="SMART" id="SM00850">
    <property type="entry name" value="LytTR"/>
    <property type="match status" value="1"/>
</dbReference>
<protein>
    <submittedName>
        <fullName evidence="4">Two component transcriptional regulator, LytTR family</fullName>
    </submittedName>
</protein>
<evidence type="ECO:0000256" key="1">
    <source>
        <dbReference type="PROSITE-ProRule" id="PRU00169"/>
    </source>
</evidence>
<feature type="domain" description="HTH LytTR-type" evidence="3">
    <location>
        <begin position="151"/>
        <end position="239"/>
    </location>
</feature>
<organism evidence="4 5">
    <name type="scientific">Chitinophaga costaii</name>
    <dbReference type="NCBI Taxonomy" id="1335309"/>
    <lineage>
        <taxon>Bacteria</taxon>
        <taxon>Pseudomonadati</taxon>
        <taxon>Bacteroidota</taxon>
        <taxon>Chitinophagia</taxon>
        <taxon>Chitinophagales</taxon>
        <taxon>Chitinophagaceae</taxon>
        <taxon>Chitinophaga</taxon>
    </lineage>
</organism>
<keyword evidence="1" id="KW-0597">Phosphoprotein</keyword>
<dbReference type="Gene3D" id="2.40.50.1020">
    <property type="entry name" value="LytTr DNA-binding domain"/>
    <property type="match status" value="1"/>
</dbReference>
<dbReference type="InterPro" id="IPR046947">
    <property type="entry name" value="LytR-like"/>
</dbReference>
<dbReference type="EMBL" id="FMAR01000003">
    <property type="protein sequence ID" value="SCC06881.1"/>
    <property type="molecule type" value="Genomic_DNA"/>
</dbReference>
<dbReference type="SMART" id="SM00448">
    <property type="entry name" value="REC"/>
    <property type="match status" value="1"/>
</dbReference>
<evidence type="ECO:0000259" key="2">
    <source>
        <dbReference type="PROSITE" id="PS50110"/>
    </source>
</evidence>
<reference evidence="4 5" key="1">
    <citation type="submission" date="2016-08" db="EMBL/GenBank/DDBJ databases">
        <authorList>
            <person name="Seilhamer J.J."/>
        </authorList>
    </citation>
    <scope>NUCLEOTIDE SEQUENCE [LARGE SCALE GENOMIC DNA]</scope>
    <source>
        <strain evidence="4 5">A37T2</strain>
    </source>
</reference>
<evidence type="ECO:0000313" key="4">
    <source>
        <dbReference type="EMBL" id="SCC06881.1"/>
    </source>
</evidence>
<dbReference type="Pfam" id="PF00072">
    <property type="entry name" value="Response_reg"/>
    <property type="match status" value="1"/>
</dbReference>
<gene>
    <name evidence="4" type="ORF">GA0116948_103123</name>
</gene>
<sequence>MPPRYLPYNSPSTSKAMQKYNCIVVEDEPLAAEVLSDYINQIPFLELQGICPDAIYAMEKLQQTTVDLIFLDIHLPKLKGLDFLRTLQHPPQVIITTAYQEYALQGYEFNVLDYLLKPVEFSRFLMAVHKLKQATTPTSVAITPQQQRPHLFFNVNKKKIKVYLDEILYIESLKEYIRIFTKEKNILTKFQIGQIEELLARNNFLRIHRSFIVAQDKIEAISATDVDINGQSLPIGRSYKELVMNMLMR</sequence>
<dbReference type="InterPro" id="IPR001789">
    <property type="entry name" value="Sig_transdc_resp-reg_receiver"/>
</dbReference>
<dbReference type="Gene3D" id="3.40.50.2300">
    <property type="match status" value="1"/>
</dbReference>
<dbReference type="SUPFAM" id="SSF52172">
    <property type="entry name" value="CheY-like"/>
    <property type="match status" value="1"/>
</dbReference>
<dbReference type="PROSITE" id="PS50110">
    <property type="entry name" value="RESPONSE_REGULATORY"/>
    <property type="match status" value="1"/>
</dbReference>
<feature type="domain" description="Response regulatory" evidence="2">
    <location>
        <begin position="21"/>
        <end position="132"/>
    </location>
</feature>
<dbReference type="STRING" id="1335309.GA0116948_103123"/>
<dbReference type="AlphaFoldDB" id="A0A1C4BIU8"/>
<evidence type="ECO:0000313" key="5">
    <source>
        <dbReference type="Proteomes" id="UP000242818"/>
    </source>
</evidence>
<dbReference type="PANTHER" id="PTHR37299:SF1">
    <property type="entry name" value="STAGE 0 SPORULATION PROTEIN A HOMOLOG"/>
    <property type="match status" value="1"/>
</dbReference>
<dbReference type="InterPro" id="IPR011006">
    <property type="entry name" value="CheY-like_superfamily"/>
</dbReference>
<proteinExistence type="predicted"/>
<dbReference type="GO" id="GO:0000156">
    <property type="term" value="F:phosphorelay response regulator activity"/>
    <property type="evidence" value="ECO:0007669"/>
    <property type="project" value="InterPro"/>
</dbReference>
<name>A0A1C4BIU8_9BACT</name>
<evidence type="ECO:0000259" key="3">
    <source>
        <dbReference type="PROSITE" id="PS50930"/>
    </source>
</evidence>
<dbReference type="GO" id="GO:0003677">
    <property type="term" value="F:DNA binding"/>
    <property type="evidence" value="ECO:0007669"/>
    <property type="project" value="InterPro"/>
</dbReference>
<keyword evidence="5" id="KW-1185">Reference proteome</keyword>
<dbReference type="InterPro" id="IPR007492">
    <property type="entry name" value="LytTR_DNA-bd_dom"/>
</dbReference>
<feature type="modified residue" description="4-aspartylphosphate" evidence="1">
    <location>
        <position position="72"/>
    </location>
</feature>
<dbReference type="Proteomes" id="UP000242818">
    <property type="component" value="Unassembled WGS sequence"/>
</dbReference>
<dbReference type="PROSITE" id="PS50930">
    <property type="entry name" value="HTH_LYTTR"/>
    <property type="match status" value="1"/>
</dbReference>
<accession>A0A1C4BIU8</accession>
<dbReference type="Pfam" id="PF04397">
    <property type="entry name" value="LytTR"/>
    <property type="match status" value="1"/>
</dbReference>
<dbReference type="PANTHER" id="PTHR37299">
    <property type="entry name" value="TRANSCRIPTIONAL REGULATOR-RELATED"/>
    <property type="match status" value="1"/>
</dbReference>